<proteinExistence type="predicted"/>
<evidence type="ECO:0000259" key="5">
    <source>
        <dbReference type="PROSITE" id="PS50893"/>
    </source>
</evidence>
<dbReference type="CDD" id="cd03215">
    <property type="entry name" value="ABC_Carb_Monos_II"/>
    <property type="match status" value="1"/>
</dbReference>
<dbReference type="PANTHER" id="PTHR43790:SF9">
    <property type="entry name" value="GALACTOFURANOSE TRANSPORTER ATP-BINDING PROTEIN YTFR"/>
    <property type="match status" value="1"/>
</dbReference>
<dbReference type="AlphaFoldDB" id="A0A7J2U2P4"/>
<dbReference type="InterPro" id="IPR027417">
    <property type="entry name" value="P-loop_NTPase"/>
</dbReference>
<name>A0A7J2U2P4_9CREN</name>
<dbReference type="CDD" id="cd03216">
    <property type="entry name" value="ABC_Carb_Monos_I"/>
    <property type="match status" value="1"/>
</dbReference>
<keyword evidence="4 6" id="KW-0067">ATP-binding</keyword>
<dbReference type="Pfam" id="PF00005">
    <property type="entry name" value="ABC_tran"/>
    <property type="match status" value="2"/>
</dbReference>
<sequence length="502" mass="56327">MDSRIVLSTRRLVKRFPGVIALKGIDFDLREGEVHAIVGQNGAGKSTFVKVLNGIFKADEGEIFVYGKKVEIREPRDAKKYGITLIHQDVMVIPNLSVAENIFISHFKLNKGIDKKYLIDEAKKYLELVGLRVNPTTKVKDLRVVEQQLIQFARALAENSSIICVDELTSALNPLETKRVFSIIEELKKEKSFIFITHRIEEVFQIADRVTVLRDGMKIFTKSIMETSSNEVVSAMLGRDPGELYVHKKRSQEIYSSKPILRVINLTTAPSKAAEVQLKDISFDLYRGEILGVTGLLGAGKSELGQALVGMQKIVSGKIILEDREIIIKNPNNAMRYGIFYLPEDRRKLGVVSLLNIAENIVLPKAIDISKLGILRNIRIENKIAETWIRMLNISTPSIKFRVGNLSGGTQQKVIVAKALELRPRILIFDEPTFGIDIGTKAEIRRIISNLPLQGLSIILLSSDIDEVLSLSDRVIVLSGGRIVKLMNNINLKREDIIELLR</sequence>
<feature type="domain" description="ABC transporter" evidence="5">
    <location>
        <begin position="7"/>
        <end position="240"/>
    </location>
</feature>
<dbReference type="SMART" id="SM00382">
    <property type="entry name" value="AAA"/>
    <property type="match status" value="2"/>
</dbReference>
<evidence type="ECO:0000313" key="6">
    <source>
        <dbReference type="EMBL" id="HEM66655.1"/>
    </source>
</evidence>
<protein>
    <submittedName>
        <fullName evidence="6">Sugar ABC transporter ATP-binding protein</fullName>
    </submittedName>
</protein>
<keyword evidence="1" id="KW-0813">Transport</keyword>
<dbReference type="Gene3D" id="3.40.50.300">
    <property type="entry name" value="P-loop containing nucleotide triphosphate hydrolases"/>
    <property type="match status" value="2"/>
</dbReference>
<dbReference type="PANTHER" id="PTHR43790">
    <property type="entry name" value="CARBOHYDRATE TRANSPORT ATP-BINDING PROTEIN MG119-RELATED"/>
    <property type="match status" value="1"/>
</dbReference>
<keyword evidence="2" id="KW-0677">Repeat</keyword>
<dbReference type="GO" id="GO:0005524">
    <property type="term" value="F:ATP binding"/>
    <property type="evidence" value="ECO:0007669"/>
    <property type="project" value="UniProtKB-KW"/>
</dbReference>
<comment type="caution">
    <text evidence="6">The sequence shown here is derived from an EMBL/GenBank/DDBJ whole genome shotgun (WGS) entry which is preliminary data.</text>
</comment>
<feature type="domain" description="ABC transporter" evidence="5">
    <location>
        <begin position="261"/>
        <end position="500"/>
    </location>
</feature>
<evidence type="ECO:0000256" key="1">
    <source>
        <dbReference type="ARBA" id="ARBA00022448"/>
    </source>
</evidence>
<accession>A0A7J2U2P4</accession>
<gene>
    <name evidence="6" type="ORF">ENO26_03655</name>
</gene>
<organism evidence="6">
    <name type="scientific">Ignisphaera aggregans</name>
    <dbReference type="NCBI Taxonomy" id="334771"/>
    <lineage>
        <taxon>Archaea</taxon>
        <taxon>Thermoproteota</taxon>
        <taxon>Thermoprotei</taxon>
        <taxon>Desulfurococcales</taxon>
        <taxon>Desulfurococcaceae</taxon>
        <taxon>Ignisphaera</taxon>
    </lineage>
</organism>
<evidence type="ECO:0000256" key="3">
    <source>
        <dbReference type="ARBA" id="ARBA00022741"/>
    </source>
</evidence>
<dbReference type="InterPro" id="IPR050107">
    <property type="entry name" value="ABC_carbohydrate_import_ATPase"/>
</dbReference>
<evidence type="ECO:0000256" key="4">
    <source>
        <dbReference type="ARBA" id="ARBA00022840"/>
    </source>
</evidence>
<reference evidence="6" key="1">
    <citation type="journal article" date="2020" name="mSystems">
        <title>Genome- and Community-Level Interaction Insights into Carbon Utilization and Element Cycling Functions of Hydrothermarchaeota in Hydrothermal Sediment.</title>
        <authorList>
            <person name="Zhou Z."/>
            <person name="Liu Y."/>
            <person name="Xu W."/>
            <person name="Pan J."/>
            <person name="Luo Z.H."/>
            <person name="Li M."/>
        </authorList>
    </citation>
    <scope>NUCLEOTIDE SEQUENCE [LARGE SCALE GENOMIC DNA]</scope>
    <source>
        <strain evidence="6">SpSt-125</strain>
    </source>
</reference>
<dbReference type="SUPFAM" id="SSF52540">
    <property type="entry name" value="P-loop containing nucleoside triphosphate hydrolases"/>
    <property type="match status" value="2"/>
</dbReference>
<dbReference type="InterPro" id="IPR003439">
    <property type="entry name" value="ABC_transporter-like_ATP-bd"/>
</dbReference>
<dbReference type="InterPro" id="IPR003593">
    <property type="entry name" value="AAA+_ATPase"/>
</dbReference>
<dbReference type="EMBL" id="DSEU01000024">
    <property type="protein sequence ID" value="HEM66655.1"/>
    <property type="molecule type" value="Genomic_DNA"/>
</dbReference>
<dbReference type="PROSITE" id="PS50893">
    <property type="entry name" value="ABC_TRANSPORTER_2"/>
    <property type="match status" value="2"/>
</dbReference>
<evidence type="ECO:0000256" key="2">
    <source>
        <dbReference type="ARBA" id="ARBA00022737"/>
    </source>
</evidence>
<dbReference type="GO" id="GO:0016887">
    <property type="term" value="F:ATP hydrolysis activity"/>
    <property type="evidence" value="ECO:0007669"/>
    <property type="project" value="InterPro"/>
</dbReference>
<keyword evidence="3" id="KW-0547">Nucleotide-binding</keyword>